<organism evidence="1 2">
    <name type="scientific">Arctium lappa</name>
    <name type="common">Greater burdock</name>
    <name type="synonym">Lappa major</name>
    <dbReference type="NCBI Taxonomy" id="4217"/>
    <lineage>
        <taxon>Eukaryota</taxon>
        <taxon>Viridiplantae</taxon>
        <taxon>Streptophyta</taxon>
        <taxon>Embryophyta</taxon>
        <taxon>Tracheophyta</taxon>
        <taxon>Spermatophyta</taxon>
        <taxon>Magnoliopsida</taxon>
        <taxon>eudicotyledons</taxon>
        <taxon>Gunneridae</taxon>
        <taxon>Pentapetalae</taxon>
        <taxon>asterids</taxon>
        <taxon>campanulids</taxon>
        <taxon>Asterales</taxon>
        <taxon>Asteraceae</taxon>
        <taxon>Carduoideae</taxon>
        <taxon>Cardueae</taxon>
        <taxon>Arctiinae</taxon>
        <taxon>Arctium</taxon>
    </lineage>
</organism>
<gene>
    <name evidence="1" type="ORF">L6452_42394</name>
</gene>
<proteinExistence type="predicted"/>
<reference evidence="2" key="1">
    <citation type="journal article" date="2022" name="Mol. Ecol. Resour.">
        <title>The genomes of chicory, endive, great burdock and yacon provide insights into Asteraceae palaeo-polyploidization history and plant inulin production.</title>
        <authorList>
            <person name="Fan W."/>
            <person name="Wang S."/>
            <person name="Wang H."/>
            <person name="Wang A."/>
            <person name="Jiang F."/>
            <person name="Liu H."/>
            <person name="Zhao H."/>
            <person name="Xu D."/>
            <person name="Zhang Y."/>
        </authorList>
    </citation>
    <scope>NUCLEOTIDE SEQUENCE [LARGE SCALE GENOMIC DNA]</scope>
    <source>
        <strain evidence="2">cv. Niubang</strain>
    </source>
</reference>
<dbReference type="EMBL" id="CM042063">
    <property type="protein sequence ID" value="KAI3667340.1"/>
    <property type="molecule type" value="Genomic_DNA"/>
</dbReference>
<reference evidence="1 2" key="2">
    <citation type="journal article" date="2022" name="Mol. Ecol. Resour.">
        <title>The genomes of chicory, endive, great burdock and yacon provide insights into Asteraceae paleo-polyploidization history and plant inulin production.</title>
        <authorList>
            <person name="Fan W."/>
            <person name="Wang S."/>
            <person name="Wang H."/>
            <person name="Wang A."/>
            <person name="Jiang F."/>
            <person name="Liu H."/>
            <person name="Zhao H."/>
            <person name="Xu D."/>
            <person name="Zhang Y."/>
        </authorList>
    </citation>
    <scope>NUCLEOTIDE SEQUENCE [LARGE SCALE GENOMIC DNA]</scope>
    <source>
        <strain evidence="2">cv. Niubang</strain>
    </source>
</reference>
<evidence type="ECO:0000313" key="2">
    <source>
        <dbReference type="Proteomes" id="UP001055879"/>
    </source>
</evidence>
<protein>
    <submittedName>
        <fullName evidence="1">Uncharacterized protein</fullName>
    </submittedName>
</protein>
<accession>A0ACB8XHN1</accession>
<sequence>MTPLESMVTSAMAADQNTTVAVVMVPLPLHGHLNQLLHLSRLISAYNFPVHFVCTTTHGRQAKLRLQGWNPHAINFRHFPIPPFSSPPPNHHNSTNHFPSHLQPLCEATTQYLHQPVALLLRKLSATTRRLVVIHDSLMGSVVQDFVSLPNAESYTFHSVSAFSIALFTSNNNKVGQQIQELVEPHALTKDLLSFEGCFTSEFKKFIAVQHEFTKLSSGRIYNTCRIIEQPILDLLATDVINRKKLLWALGPFNPVEIKPTTALYGGPVDRCLEWLHKQASKTVIFVSFGTTTSFSQEQILEIAIGLEKSNHKFMWVVRDADKGDMLRDDLKRVELPDGYEDRVKDRGLVVREWAPQLQILAHPAIGGFMSHCGWNSCVESMSMGVPIAAWPMHSDQPNNAVLLTEILKLGLMVKEWCRREEVVAAAAVDTAVRRLMGSKEGQEMRKRAVAMGRRVRKSVKDGGAIQMELESFITHITR</sequence>
<comment type="caution">
    <text evidence="1">The sequence shown here is derived from an EMBL/GenBank/DDBJ whole genome shotgun (WGS) entry which is preliminary data.</text>
</comment>
<evidence type="ECO:0000313" key="1">
    <source>
        <dbReference type="EMBL" id="KAI3667340.1"/>
    </source>
</evidence>
<keyword evidence="2" id="KW-1185">Reference proteome</keyword>
<dbReference type="Proteomes" id="UP001055879">
    <property type="component" value="Linkage Group LG17"/>
</dbReference>
<name>A0ACB8XHN1_ARCLA</name>